<name>A0A426DN45_9FIRM</name>
<dbReference type="PANTHER" id="PTHR33295">
    <property type="entry name" value="ATPASE"/>
    <property type="match status" value="1"/>
</dbReference>
<dbReference type="SUPFAM" id="SSF52540">
    <property type="entry name" value="P-loop containing nucleoside triphosphate hydrolases"/>
    <property type="match status" value="1"/>
</dbReference>
<proteinExistence type="predicted"/>
<keyword evidence="4" id="KW-1185">Reference proteome</keyword>
<dbReference type="AlphaFoldDB" id="A0A426DN45"/>
<dbReference type="Pfam" id="PF13635">
    <property type="entry name" value="DUF4143"/>
    <property type="match status" value="1"/>
</dbReference>
<protein>
    <submittedName>
        <fullName evidence="3">DUF4143 domain-containing protein</fullName>
    </submittedName>
</protein>
<dbReference type="PANTHER" id="PTHR33295:SF7">
    <property type="entry name" value="ATPASE"/>
    <property type="match status" value="1"/>
</dbReference>
<dbReference type="InterPro" id="IPR041682">
    <property type="entry name" value="AAA_14"/>
</dbReference>
<dbReference type="Gene3D" id="3.40.50.300">
    <property type="entry name" value="P-loop containing nucleotide triphosphate hydrolases"/>
    <property type="match status" value="1"/>
</dbReference>
<dbReference type="InterPro" id="IPR027417">
    <property type="entry name" value="P-loop_NTPase"/>
</dbReference>
<accession>A0A426DN45</accession>
<evidence type="ECO:0000259" key="1">
    <source>
        <dbReference type="Pfam" id="PF13173"/>
    </source>
</evidence>
<dbReference type="RefSeq" id="WP_125129328.1">
    <property type="nucleotide sequence ID" value="NZ_RHJS01000002.1"/>
</dbReference>
<dbReference type="InterPro" id="IPR025420">
    <property type="entry name" value="DUF4143"/>
</dbReference>
<comment type="caution">
    <text evidence="3">The sequence shown here is derived from an EMBL/GenBank/DDBJ whole genome shotgun (WGS) entry which is preliminary data.</text>
</comment>
<evidence type="ECO:0000259" key="2">
    <source>
        <dbReference type="Pfam" id="PF13635"/>
    </source>
</evidence>
<sequence length="453" mass="52099">MYLKRTVYDKLLEWKSEQNRSTLEVNGARQVGKTYIINKFADEHFKYKIYINFFEQSGKQFLECYKQATSWIPGTKRPEHPLHDAFRLFEPDFSDSDDTVIIIDEIQESAEIYNCIREFTRHFQAHFIVTGSYLGQILEPEFRYSSGDMTRISIYTLSFGEFLQAFDGNLYTQYLSLKSDSPQDSDVYELLKTAYDIYLQIGGYPNVVKTYLETKDIEKARGALVKIIDTFTNESTRYFTDILDTRVFTQIFLSVSRILCRESRGLAEGSISEELQKLVTRDYSSNLSKAACNRAISWLYFSGIIGFCAKITEMDVLDFKPASRCYFMDPGLANYYLSRTGIDSRSISGTLNENYVYINLKKRQDFPEEIVFETPAFATYRGGEIDFIAQSVHSSTRYLVEVKSGKGTAATALKALEQGKAHKLLYLKGDTKGGIDGKIETLPIYMLERYKFV</sequence>
<dbReference type="Proteomes" id="UP000274920">
    <property type="component" value="Unassembled WGS sequence"/>
</dbReference>
<dbReference type="EMBL" id="RHJS01000002">
    <property type="protein sequence ID" value="RRK34170.1"/>
    <property type="molecule type" value="Genomic_DNA"/>
</dbReference>
<reference evidence="3" key="1">
    <citation type="submission" date="2018-10" db="EMBL/GenBank/DDBJ databases">
        <title>Schaedlerella arabinophila gen. nov. sp. nov., isolated from the mouse intestinal tract and comparative analysis with the genome of the closely related altered Schaedler flora strain ASF502.</title>
        <authorList>
            <person name="Miyake S."/>
            <person name="Soh M."/>
            <person name="Seedorf H."/>
        </authorList>
    </citation>
    <scope>NUCLEOTIDE SEQUENCE [LARGE SCALE GENOMIC DNA]</scope>
    <source>
        <strain evidence="3">DSM 106076</strain>
    </source>
</reference>
<feature type="domain" description="DUF4143" evidence="2">
    <location>
        <begin position="322"/>
        <end position="405"/>
    </location>
</feature>
<organism evidence="3 4">
    <name type="scientific">Schaedlerella arabinosiphila</name>
    <dbReference type="NCBI Taxonomy" id="2044587"/>
    <lineage>
        <taxon>Bacteria</taxon>
        <taxon>Bacillati</taxon>
        <taxon>Bacillota</taxon>
        <taxon>Clostridia</taxon>
        <taxon>Lachnospirales</taxon>
        <taxon>Lachnospiraceae</taxon>
        <taxon>Schaedlerella</taxon>
    </lineage>
</organism>
<feature type="domain" description="AAA" evidence="1">
    <location>
        <begin position="22"/>
        <end position="163"/>
    </location>
</feature>
<dbReference type="Pfam" id="PF13173">
    <property type="entry name" value="AAA_14"/>
    <property type="match status" value="1"/>
</dbReference>
<evidence type="ECO:0000313" key="3">
    <source>
        <dbReference type="EMBL" id="RRK34170.1"/>
    </source>
</evidence>
<gene>
    <name evidence="3" type="ORF">EBB54_24685</name>
</gene>
<evidence type="ECO:0000313" key="4">
    <source>
        <dbReference type="Proteomes" id="UP000274920"/>
    </source>
</evidence>